<dbReference type="InterPro" id="IPR025789">
    <property type="entry name" value="DOT1_dom"/>
</dbReference>
<dbReference type="GO" id="GO:0051726">
    <property type="term" value="P:regulation of cell cycle"/>
    <property type="evidence" value="ECO:0007669"/>
    <property type="project" value="InterPro"/>
</dbReference>
<evidence type="ECO:0000259" key="6">
    <source>
        <dbReference type="PROSITE" id="PS51569"/>
    </source>
</evidence>
<dbReference type="AlphaFoldDB" id="A0A2M7FYP6"/>
<accession>A0A2M7FYP6</accession>
<dbReference type="Pfam" id="PF08123">
    <property type="entry name" value="DOT1"/>
    <property type="match status" value="1"/>
</dbReference>
<proteinExistence type="predicted"/>
<dbReference type="CDD" id="cd02440">
    <property type="entry name" value="AdoMet_MTases"/>
    <property type="match status" value="1"/>
</dbReference>
<dbReference type="GO" id="GO:0140956">
    <property type="term" value="F:histone H3K79 trimethyltransferase activity"/>
    <property type="evidence" value="ECO:0007669"/>
    <property type="project" value="UniProtKB-EC"/>
</dbReference>
<comment type="catalytic activity">
    <reaction evidence="5">
        <text>L-lysyl(79)-[histone H3] + 3 S-adenosyl-L-methionine = N(6),N(6),N(6)-trimethyl-L-lysyl(79)-[histone H3] + 3 S-adenosyl-L-homocysteine + 3 H(+)</text>
        <dbReference type="Rhea" id="RHEA:60328"/>
        <dbReference type="Rhea" id="RHEA-COMP:15549"/>
        <dbReference type="Rhea" id="RHEA-COMP:15552"/>
        <dbReference type="ChEBI" id="CHEBI:15378"/>
        <dbReference type="ChEBI" id="CHEBI:29969"/>
        <dbReference type="ChEBI" id="CHEBI:57856"/>
        <dbReference type="ChEBI" id="CHEBI:59789"/>
        <dbReference type="ChEBI" id="CHEBI:61961"/>
        <dbReference type="EC" id="2.1.1.360"/>
    </reaction>
</comment>
<evidence type="ECO:0000256" key="3">
    <source>
        <dbReference type="ARBA" id="ARBA00022853"/>
    </source>
</evidence>
<comment type="caution">
    <text evidence="7">The sequence shown here is derived from an EMBL/GenBank/DDBJ whole genome shotgun (WGS) entry which is preliminary data.</text>
</comment>
<feature type="domain" description="DOT1" evidence="6">
    <location>
        <begin position="1"/>
        <end position="230"/>
    </location>
</feature>
<name>A0A2M7FYP6_9BACT</name>
<reference evidence="7 8" key="1">
    <citation type="submission" date="2017-09" db="EMBL/GenBank/DDBJ databases">
        <title>Depth-based differentiation of microbial function through sediment-hosted aquifers and enrichment of novel symbionts in the deep terrestrial subsurface.</title>
        <authorList>
            <person name="Probst A.J."/>
            <person name="Ladd B."/>
            <person name="Jarett J.K."/>
            <person name="Geller-Mcgrath D.E."/>
            <person name="Sieber C.M."/>
            <person name="Emerson J.B."/>
            <person name="Anantharaman K."/>
            <person name="Thomas B.C."/>
            <person name="Malmstrom R."/>
            <person name="Stieglmeier M."/>
            <person name="Klingl A."/>
            <person name="Woyke T."/>
            <person name="Ryan C.M."/>
            <person name="Banfield J.F."/>
        </authorList>
    </citation>
    <scope>NUCLEOTIDE SEQUENCE [LARGE SCALE GENOMIC DNA]</scope>
    <source>
        <strain evidence="7">CG17_big_fil_post_rev_8_21_14_2_50_48_46</strain>
    </source>
</reference>
<organism evidence="7 8">
    <name type="scientific">bacterium (Candidatus Blackallbacteria) CG17_big_fil_post_rev_8_21_14_2_50_48_46</name>
    <dbReference type="NCBI Taxonomy" id="2014261"/>
    <lineage>
        <taxon>Bacteria</taxon>
        <taxon>Candidatus Blackallbacteria</taxon>
    </lineage>
</organism>
<evidence type="ECO:0000256" key="4">
    <source>
        <dbReference type="ARBA" id="ARBA00029821"/>
    </source>
</evidence>
<dbReference type="Proteomes" id="UP000231019">
    <property type="component" value="Unassembled WGS sequence"/>
</dbReference>
<dbReference type="Gene3D" id="3.40.50.150">
    <property type="entry name" value="Vaccinia Virus protein VP39"/>
    <property type="match status" value="1"/>
</dbReference>
<protein>
    <recommendedName>
        <fullName evidence="2">Histone-lysine N-methyltransferase, H3 lysine-79 specific</fullName>
        <ecNumber evidence="1">2.1.1.360</ecNumber>
    </recommendedName>
    <alternativeName>
        <fullName evidence="4">Histone H3-K79 methyltransferase</fullName>
    </alternativeName>
</protein>
<dbReference type="PANTHER" id="PTHR21451">
    <property type="entry name" value="HISTONE H3 METHYLTRANSFERASE"/>
    <property type="match status" value="1"/>
</dbReference>
<evidence type="ECO:0000256" key="5">
    <source>
        <dbReference type="ARBA" id="ARBA00047770"/>
    </source>
</evidence>
<dbReference type="EC" id="2.1.1.360" evidence="1"/>
<dbReference type="InterPro" id="IPR029063">
    <property type="entry name" value="SAM-dependent_MTases_sf"/>
</dbReference>
<dbReference type="SUPFAM" id="SSF53335">
    <property type="entry name" value="S-adenosyl-L-methionine-dependent methyltransferases"/>
    <property type="match status" value="1"/>
</dbReference>
<evidence type="ECO:0000313" key="7">
    <source>
        <dbReference type="EMBL" id="PIW14336.1"/>
    </source>
</evidence>
<gene>
    <name evidence="7" type="ORF">COW36_22245</name>
</gene>
<evidence type="ECO:0000256" key="2">
    <source>
        <dbReference type="ARBA" id="ARBA00020987"/>
    </source>
</evidence>
<dbReference type="EMBL" id="PFFQ01000061">
    <property type="protein sequence ID" value="PIW14336.1"/>
    <property type="molecule type" value="Genomic_DNA"/>
</dbReference>
<dbReference type="PROSITE" id="PS51569">
    <property type="entry name" value="DOT1"/>
    <property type="match status" value="1"/>
</dbReference>
<evidence type="ECO:0000313" key="8">
    <source>
        <dbReference type="Proteomes" id="UP000231019"/>
    </source>
</evidence>
<dbReference type="InterPro" id="IPR030445">
    <property type="entry name" value="H3-K79_meTrfase"/>
</dbReference>
<evidence type="ECO:0000256" key="1">
    <source>
        <dbReference type="ARBA" id="ARBA00012190"/>
    </source>
</evidence>
<sequence length="230" mass="27306">MRRSLFALLELPWLLVLNFWNHFYTFGLWLEEAYRFYRLYPLFLADLYWMLEYAWSSPFSLSRKATQKEGLPEDLTVYGETPWTTLEAICQEIELKPEDVFVELGCGTGRNLLFVSLYFYCRSLGYELVPRFIEKLRWLLHKLKLEATIQIFCQNWFEADLSSGTVFFLVGTCYSDENLERASQKLRELPAGVRVITVSWALPEADFETLKSQQMRFSWGKGTVFFQRRR</sequence>
<keyword evidence="3" id="KW-0156">Chromatin regulator</keyword>